<evidence type="ECO:0000313" key="2">
    <source>
        <dbReference type="Proteomes" id="UP001516400"/>
    </source>
</evidence>
<protein>
    <submittedName>
        <fullName evidence="1">Uncharacterized protein</fullName>
    </submittedName>
</protein>
<gene>
    <name evidence="1" type="ORF">HHI36_012947</name>
</gene>
<keyword evidence="2" id="KW-1185">Reference proteome</keyword>
<organism evidence="1 2">
    <name type="scientific">Cryptolaemus montrouzieri</name>
    <dbReference type="NCBI Taxonomy" id="559131"/>
    <lineage>
        <taxon>Eukaryota</taxon>
        <taxon>Metazoa</taxon>
        <taxon>Ecdysozoa</taxon>
        <taxon>Arthropoda</taxon>
        <taxon>Hexapoda</taxon>
        <taxon>Insecta</taxon>
        <taxon>Pterygota</taxon>
        <taxon>Neoptera</taxon>
        <taxon>Endopterygota</taxon>
        <taxon>Coleoptera</taxon>
        <taxon>Polyphaga</taxon>
        <taxon>Cucujiformia</taxon>
        <taxon>Coccinelloidea</taxon>
        <taxon>Coccinellidae</taxon>
        <taxon>Scymninae</taxon>
        <taxon>Scymnini</taxon>
        <taxon>Cryptolaemus</taxon>
    </lineage>
</organism>
<dbReference type="Proteomes" id="UP001516400">
    <property type="component" value="Unassembled WGS sequence"/>
</dbReference>
<dbReference type="EMBL" id="JABFTP020000103">
    <property type="protein sequence ID" value="KAL3277605.1"/>
    <property type="molecule type" value="Genomic_DNA"/>
</dbReference>
<evidence type="ECO:0000313" key="1">
    <source>
        <dbReference type="EMBL" id="KAL3277605.1"/>
    </source>
</evidence>
<name>A0ABD2NFX5_9CUCU</name>
<dbReference type="AlphaFoldDB" id="A0ABD2NFX5"/>
<proteinExistence type="predicted"/>
<reference evidence="1 2" key="1">
    <citation type="journal article" date="2021" name="BMC Biol.">
        <title>Horizontally acquired antibacterial genes associated with adaptive radiation of ladybird beetles.</title>
        <authorList>
            <person name="Li H.S."/>
            <person name="Tang X.F."/>
            <person name="Huang Y.H."/>
            <person name="Xu Z.Y."/>
            <person name="Chen M.L."/>
            <person name="Du X.Y."/>
            <person name="Qiu B.Y."/>
            <person name="Chen P.T."/>
            <person name="Zhang W."/>
            <person name="Slipinski A."/>
            <person name="Escalona H.E."/>
            <person name="Waterhouse R.M."/>
            <person name="Zwick A."/>
            <person name="Pang H."/>
        </authorList>
    </citation>
    <scope>NUCLEOTIDE SEQUENCE [LARGE SCALE GENOMIC DNA]</scope>
    <source>
        <strain evidence="1">SYSU2018</strain>
    </source>
</reference>
<accession>A0ABD2NFX5</accession>
<comment type="caution">
    <text evidence="1">The sequence shown here is derived from an EMBL/GenBank/DDBJ whole genome shotgun (WGS) entry which is preliminary data.</text>
</comment>
<sequence>MGGRLSRQKRKGNKRKKFQRYKITKTLKNKRNTAYRTIKSKNGTVFFNEQDQKKRRKEYFEEILNERTILEGEEKEETINIQNIRTTEDTDATKVPNSLEITKALEELEIVNRQV</sequence>